<proteinExistence type="inferred from homology"/>
<dbReference type="EMBL" id="JAFJMO010000007">
    <property type="protein sequence ID" value="KAJ8271618.1"/>
    <property type="molecule type" value="Genomic_DNA"/>
</dbReference>
<keyword evidence="5" id="KW-0342">GTP-binding</keyword>
<keyword evidence="1" id="KW-0399">Innate immunity</keyword>
<gene>
    <name evidence="9" type="ORF">COCON_G00104770</name>
</gene>
<evidence type="ECO:0000259" key="8">
    <source>
        <dbReference type="PROSITE" id="PS51715"/>
    </source>
</evidence>
<evidence type="ECO:0000256" key="4">
    <source>
        <dbReference type="ARBA" id="ARBA00022859"/>
    </source>
</evidence>
<evidence type="ECO:0000313" key="9">
    <source>
        <dbReference type="EMBL" id="KAJ8271618.1"/>
    </source>
</evidence>
<dbReference type="InterPro" id="IPR037684">
    <property type="entry name" value="GBP_C"/>
</dbReference>
<dbReference type="Pfam" id="PF02841">
    <property type="entry name" value="GBP_C"/>
    <property type="match status" value="2"/>
</dbReference>
<evidence type="ECO:0000313" key="10">
    <source>
        <dbReference type="Proteomes" id="UP001152803"/>
    </source>
</evidence>
<dbReference type="SUPFAM" id="SSF52540">
    <property type="entry name" value="P-loop containing nucleoside triphosphate hydrolases"/>
    <property type="match status" value="2"/>
</dbReference>
<keyword evidence="4" id="KW-0391">Immunity</keyword>
<dbReference type="PANTHER" id="PTHR10751">
    <property type="entry name" value="GUANYLATE BINDING PROTEIN"/>
    <property type="match status" value="1"/>
</dbReference>
<name>A0A9Q1HYV1_CONCO</name>
<dbReference type="Proteomes" id="UP001152803">
    <property type="component" value="Unassembled WGS sequence"/>
</dbReference>
<comment type="similarity">
    <text evidence="6">Belongs to the TRAFAC class dynamin-like GTPase superfamily. GB1/RHD3 GTPase family.</text>
</comment>
<dbReference type="CDD" id="cd01851">
    <property type="entry name" value="GBP"/>
    <property type="match status" value="2"/>
</dbReference>
<evidence type="ECO:0000256" key="2">
    <source>
        <dbReference type="ARBA" id="ARBA00022741"/>
    </source>
</evidence>
<dbReference type="Gene3D" id="3.40.50.300">
    <property type="entry name" value="P-loop containing nucleotide triphosphate hydrolases"/>
    <property type="match status" value="2"/>
</dbReference>
<dbReference type="OrthoDB" id="2135133at2759"/>
<keyword evidence="7" id="KW-0175">Coiled coil</keyword>
<dbReference type="PROSITE" id="PS51715">
    <property type="entry name" value="G_GB1_RHD3"/>
    <property type="match status" value="2"/>
</dbReference>
<dbReference type="InterPro" id="IPR036543">
    <property type="entry name" value="Guanylate-bd_C_sf"/>
</dbReference>
<accession>A0A9Q1HYV1</accession>
<dbReference type="InterPro" id="IPR027417">
    <property type="entry name" value="P-loop_NTPase"/>
</dbReference>
<dbReference type="GO" id="GO:0005525">
    <property type="term" value="F:GTP binding"/>
    <property type="evidence" value="ECO:0007669"/>
    <property type="project" value="UniProtKB-KW"/>
</dbReference>
<dbReference type="InterPro" id="IPR003191">
    <property type="entry name" value="Guanylate-bd/ATL_C"/>
</dbReference>
<feature type="coiled-coil region" evidence="7">
    <location>
        <begin position="488"/>
        <end position="515"/>
    </location>
</feature>
<dbReference type="GO" id="GO:0045087">
    <property type="term" value="P:innate immune response"/>
    <property type="evidence" value="ECO:0007669"/>
    <property type="project" value="UniProtKB-KW"/>
</dbReference>
<feature type="domain" description="GB1/RHD3-type G" evidence="8">
    <location>
        <begin position="573"/>
        <end position="813"/>
    </location>
</feature>
<evidence type="ECO:0000256" key="6">
    <source>
        <dbReference type="PROSITE-ProRule" id="PRU01052"/>
    </source>
</evidence>
<dbReference type="CDD" id="cd16269">
    <property type="entry name" value="GBP_C"/>
    <property type="match status" value="1"/>
</dbReference>
<sequence>MEGPVCLIENTSAGELQVNQEALVILNSIRQPVVVVSIVGMYRTGKSYLMNRLAGKTTGFSLGSTVQSETKGIWMWCVPHPSRDDQTLVLLDTEGLGDVRKGDEKNDTWIFALAILLSSTLVYNSMRTIDHQALRSLHYVTELTNHIKVKSSMLGEVETTSDYAQFFPSFVWTVRDFTLDLQFDGTSITADEYLEKSLKIQSGNSPQMAYSNDISGCIQNFFLTRKCFVLNRPVSQSKLKVLDQLCNTDLDPGFVQQVTDFCSYIFNHSKEKTITGGAVVTGSMLGNLAVTYVDAIRSGTVPCLENGMAALSQMKNSAAVEESFALYKRLLGERVVLNPRTGAIGEEELSAIHDVCLQEALQLFKANSFKDEDERYQKDLIERIKEVYDGKCSENAELSRCLSLLQQLSGKLNHGSYLRPGGYVAYRLQLDSIVQLYRATPGKGVQADQVLDAFLKDQQENKRVIRMTEKVLAQRENLLREDRVLAERHRYQAEAEAAQRATRKMEQRLEELRACGVQMDHDSEETLPPSGGQRNILEGRSVDMEKPVCLIENTSAGELQVNQEALEILNSIKQPVVVVSIVGMYRTGKSYLMNRLAGKQTGFPLGSTVQSETKGIWMWCVPHPHRDNQTLVLLDSEGLGDVAKGDQAHDTWIFSLAVLLSCTFVYNSMGTINNEAVMSLHYVTELTEHIKVKSGKEEEGDTAAKYIHFFPTFVWAVRDFTLELRIDGQTVTADEYLDNSLKLVKGKSRQAAYSNGPRECIRNYFPTRKCFVFDQPASKEKLRIIDKLTDADLDPAFVQQTLDFCSYIFKQSREKTITGGYTVTGQMLGNLAVTYVDAIRSGSVPCLENAVAALSQIENSAAVEESFALYRRLLGERVKLHTETQEELSTVQDGCLKEALQLFMKRSFKDEDQSYQKGLMERIRDEYDGKCSENAVLSQTHCIALLQQLWNNLDHDSFMKPGGYADYRVQLDSIIQTYRATPGKGVQAEQALEIFMKEKNDVGSSILNADRNLSEQERKLQEEEARAEMERFKAEVARREQEDTEKRLEDAQRAHRENEKQLMERMEKERRAILEENQRVLDRRLQEQRALISEGFEQKSRMMEAQIDSLQKEVAASKNRGGGGGCILL</sequence>
<dbReference type="AlphaFoldDB" id="A0A9Q1HYV1"/>
<evidence type="ECO:0000256" key="3">
    <source>
        <dbReference type="ARBA" id="ARBA00022801"/>
    </source>
</evidence>
<dbReference type="FunFam" id="1.20.1000.10:FF:000001">
    <property type="entry name" value="Guanylate binding protein 1"/>
    <property type="match status" value="1"/>
</dbReference>
<feature type="coiled-coil region" evidence="7">
    <location>
        <begin position="1006"/>
        <end position="1120"/>
    </location>
</feature>
<dbReference type="Gene3D" id="1.20.1000.10">
    <property type="entry name" value="Guanylate-binding protein, C-terminal domain"/>
    <property type="match status" value="2"/>
</dbReference>
<feature type="domain" description="GB1/RHD3-type G" evidence="8">
    <location>
        <begin position="30"/>
        <end position="270"/>
    </location>
</feature>
<dbReference type="InterPro" id="IPR015894">
    <property type="entry name" value="Guanylate-bd_N"/>
</dbReference>
<keyword evidence="10" id="KW-1185">Reference proteome</keyword>
<evidence type="ECO:0000256" key="7">
    <source>
        <dbReference type="SAM" id="Coils"/>
    </source>
</evidence>
<evidence type="ECO:0000256" key="5">
    <source>
        <dbReference type="ARBA" id="ARBA00023134"/>
    </source>
</evidence>
<dbReference type="FunFam" id="3.40.50.300:FF:000422">
    <property type="entry name" value="Guanylate-binding protein 1"/>
    <property type="match status" value="2"/>
</dbReference>
<dbReference type="SUPFAM" id="SSF48340">
    <property type="entry name" value="Interferon-induced guanylate-binding protein 1 (GBP1), C-terminal domain"/>
    <property type="match status" value="2"/>
</dbReference>
<organism evidence="9 10">
    <name type="scientific">Conger conger</name>
    <name type="common">Conger eel</name>
    <name type="synonym">Muraena conger</name>
    <dbReference type="NCBI Taxonomy" id="82655"/>
    <lineage>
        <taxon>Eukaryota</taxon>
        <taxon>Metazoa</taxon>
        <taxon>Chordata</taxon>
        <taxon>Craniata</taxon>
        <taxon>Vertebrata</taxon>
        <taxon>Euteleostomi</taxon>
        <taxon>Actinopterygii</taxon>
        <taxon>Neopterygii</taxon>
        <taxon>Teleostei</taxon>
        <taxon>Anguilliformes</taxon>
        <taxon>Congridae</taxon>
        <taxon>Conger</taxon>
    </lineage>
</organism>
<reference evidence="9" key="1">
    <citation type="journal article" date="2023" name="Science">
        <title>Genome structures resolve the early diversification of teleost fishes.</title>
        <authorList>
            <person name="Parey E."/>
            <person name="Louis A."/>
            <person name="Montfort J."/>
            <person name="Bouchez O."/>
            <person name="Roques C."/>
            <person name="Iampietro C."/>
            <person name="Lluch J."/>
            <person name="Castinel A."/>
            <person name="Donnadieu C."/>
            <person name="Desvignes T."/>
            <person name="Floi Bucao C."/>
            <person name="Jouanno E."/>
            <person name="Wen M."/>
            <person name="Mejri S."/>
            <person name="Dirks R."/>
            <person name="Jansen H."/>
            <person name="Henkel C."/>
            <person name="Chen W.J."/>
            <person name="Zahm M."/>
            <person name="Cabau C."/>
            <person name="Klopp C."/>
            <person name="Thompson A.W."/>
            <person name="Robinson-Rechavi M."/>
            <person name="Braasch I."/>
            <person name="Lecointre G."/>
            <person name="Bobe J."/>
            <person name="Postlethwait J.H."/>
            <person name="Berthelot C."/>
            <person name="Roest Crollius H."/>
            <person name="Guiguen Y."/>
        </authorList>
    </citation>
    <scope>NUCLEOTIDE SEQUENCE</scope>
    <source>
        <strain evidence="9">Concon-B</strain>
    </source>
</reference>
<dbReference type="Pfam" id="PF02263">
    <property type="entry name" value="GBP"/>
    <property type="match status" value="2"/>
</dbReference>
<keyword evidence="2" id="KW-0547">Nucleotide-binding</keyword>
<dbReference type="GO" id="GO:0003924">
    <property type="term" value="F:GTPase activity"/>
    <property type="evidence" value="ECO:0007669"/>
    <property type="project" value="InterPro"/>
</dbReference>
<evidence type="ECO:0000256" key="1">
    <source>
        <dbReference type="ARBA" id="ARBA00022588"/>
    </source>
</evidence>
<dbReference type="InterPro" id="IPR030386">
    <property type="entry name" value="G_GB1_RHD3_dom"/>
</dbReference>
<comment type="caution">
    <text evidence="9">The sequence shown here is derived from an EMBL/GenBank/DDBJ whole genome shotgun (WGS) entry which is preliminary data.</text>
</comment>
<protein>
    <recommendedName>
        <fullName evidence="8">GB1/RHD3-type G domain-containing protein</fullName>
    </recommendedName>
</protein>
<keyword evidence="3" id="KW-0378">Hydrolase</keyword>